<keyword evidence="2 7" id="KW-0227">DNA damage</keyword>
<keyword evidence="11" id="KW-1185">Reference proteome</keyword>
<name>A0A238TCL0_9NEIS</name>
<dbReference type="RefSeq" id="WP_095063504.1">
    <property type="nucleotide sequence ID" value="NZ_FXUV02000034.1"/>
</dbReference>
<dbReference type="CDD" id="cd01025">
    <property type="entry name" value="TOPRIM_recR"/>
    <property type="match status" value="1"/>
</dbReference>
<evidence type="ECO:0000256" key="6">
    <source>
        <dbReference type="ARBA" id="ARBA00023204"/>
    </source>
</evidence>
<accession>A0A238TCL0</accession>
<reference evidence="10 11" key="2">
    <citation type="submission" date="2017-06" db="EMBL/GenBank/DDBJ databases">
        <authorList>
            <person name="Kim H.J."/>
            <person name="Triplett B.A."/>
        </authorList>
    </citation>
    <scope>NUCLEOTIDE SEQUENCE [LARGE SCALE GENOMIC DNA]</scope>
    <source>
        <strain evidence="10">Kingella_eburonensis</strain>
    </source>
</reference>
<evidence type="ECO:0000256" key="5">
    <source>
        <dbReference type="ARBA" id="ARBA00023172"/>
    </source>
</evidence>
<sequence>MSTQNLDAYSQLIKALRVLPNVGAKTAQRMAHVLLQQNREGATELLQALDIALKQVNNCIHCNTFCEGETCPICADTKRDPTRLMIVHMPADVASMEAARCHDGLYFVLMGQVNPTQNMDLSHIALDKLVARLSGSPVQEIIIATSFTAEGDATAYILSELFKEQPYKISRLARGMPLGSELEYVDAGTLAQAVYERQLLQGEDA</sequence>
<evidence type="ECO:0000256" key="7">
    <source>
        <dbReference type="HAMAP-Rule" id="MF_00017"/>
    </source>
</evidence>
<dbReference type="EMBL" id="FXUV02000034">
    <property type="protein sequence ID" value="SNB75032.1"/>
    <property type="molecule type" value="Genomic_DNA"/>
</dbReference>
<dbReference type="InterPro" id="IPR006171">
    <property type="entry name" value="TOPRIM_dom"/>
</dbReference>
<keyword evidence="3 7" id="KW-0863">Zinc-finger</keyword>
<dbReference type="PANTHER" id="PTHR30446:SF0">
    <property type="entry name" value="RECOMBINATION PROTEIN RECR"/>
    <property type="match status" value="1"/>
</dbReference>
<dbReference type="PANTHER" id="PTHR30446">
    <property type="entry name" value="RECOMBINATION PROTEIN RECR"/>
    <property type="match status" value="1"/>
</dbReference>
<dbReference type="GO" id="GO:0003677">
    <property type="term" value="F:DNA binding"/>
    <property type="evidence" value="ECO:0007669"/>
    <property type="project" value="UniProtKB-UniRule"/>
</dbReference>
<dbReference type="GO" id="GO:0006310">
    <property type="term" value="P:DNA recombination"/>
    <property type="evidence" value="ECO:0007669"/>
    <property type="project" value="UniProtKB-UniRule"/>
</dbReference>
<feature type="domain" description="Toprim" evidence="8">
    <location>
        <begin position="82"/>
        <end position="177"/>
    </location>
</feature>
<dbReference type="InterPro" id="IPR000093">
    <property type="entry name" value="DNA_Rcmb_RecR"/>
</dbReference>
<evidence type="ECO:0000256" key="3">
    <source>
        <dbReference type="ARBA" id="ARBA00022771"/>
    </source>
</evidence>
<protein>
    <recommendedName>
        <fullName evidence="7">Recombination protein RecR</fullName>
    </recommendedName>
</protein>
<proteinExistence type="inferred from homology"/>
<dbReference type="PROSITE" id="PS50880">
    <property type="entry name" value="TOPRIM"/>
    <property type="match status" value="1"/>
</dbReference>
<evidence type="ECO:0000259" key="8">
    <source>
        <dbReference type="PROSITE" id="PS50880"/>
    </source>
</evidence>
<gene>
    <name evidence="7 10" type="primary">recR</name>
    <name evidence="9" type="ORF">KEBURONENSIS_00671</name>
    <name evidence="10" type="ORF">KEBURONENSIS_01556</name>
</gene>
<evidence type="ECO:0000313" key="11">
    <source>
        <dbReference type="Proteomes" id="UP000215450"/>
    </source>
</evidence>
<dbReference type="GO" id="GO:0008270">
    <property type="term" value="F:zinc ion binding"/>
    <property type="evidence" value="ECO:0007669"/>
    <property type="project" value="UniProtKB-KW"/>
</dbReference>
<keyword evidence="1 7" id="KW-0479">Metal-binding</keyword>
<evidence type="ECO:0000313" key="10">
    <source>
        <dbReference type="EMBL" id="SNB75032.1"/>
    </source>
</evidence>
<dbReference type="Gene3D" id="3.40.1360.10">
    <property type="match status" value="1"/>
</dbReference>
<dbReference type="Proteomes" id="UP000215450">
    <property type="component" value="Unassembled WGS sequence"/>
</dbReference>
<reference evidence="9" key="1">
    <citation type="submission" date="2017-05" db="EMBL/GenBank/DDBJ databases">
        <authorList>
            <person name="Song R."/>
            <person name="Chenine A.L."/>
            <person name="Ruprecht R.M."/>
        </authorList>
    </citation>
    <scope>NUCLEOTIDE SEQUENCE</scope>
    <source>
        <strain evidence="9">Kingella_eburonensis</strain>
    </source>
</reference>
<dbReference type="STRING" id="1522312.GCA_900177895_00783"/>
<dbReference type="Pfam" id="PF21176">
    <property type="entry name" value="RecR_HhH"/>
    <property type="match status" value="1"/>
</dbReference>
<dbReference type="PROSITE" id="PS01300">
    <property type="entry name" value="RECR"/>
    <property type="match status" value="1"/>
</dbReference>
<keyword evidence="6 7" id="KW-0234">DNA repair</keyword>
<evidence type="ECO:0000256" key="1">
    <source>
        <dbReference type="ARBA" id="ARBA00022723"/>
    </source>
</evidence>
<dbReference type="OrthoDB" id="9802672at2"/>
<dbReference type="SUPFAM" id="SSF111304">
    <property type="entry name" value="Recombination protein RecR"/>
    <property type="match status" value="1"/>
</dbReference>
<dbReference type="EMBL" id="FXUV01000085">
    <property type="protein sequence ID" value="SMQ13604.1"/>
    <property type="molecule type" value="Genomic_DNA"/>
</dbReference>
<dbReference type="NCBIfam" id="TIGR00615">
    <property type="entry name" value="recR"/>
    <property type="match status" value="1"/>
</dbReference>
<dbReference type="Pfam" id="PF21175">
    <property type="entry name" value="RecR_C"/>
    <property type="match status" value="1"/>
</dbReference>
<dbReference type="InterPro" id="IPR015967">
    <property type="entry name" value="Rcmb_RecR_Znf"/>
</dbReference>
<keyword evidence="4 7" id="KW-0862">Zinc</keyword>
<dbReference type="InterPro" id="IPR023627">
    <property type="entry name" value="Rcmb_RecR"/>
</dbReference>
<feature type="zinc finger region" description="C4-type" evidence="7">
    <location>
        <begin position="59"/>
        <end position="74"/>
    </location>
</feature>
<organism evidence="10 11">
    <name type="scientific">Kingella negevensis</name>
    <dbReference type="NCBI Taxonomy" id="1522312"/>
    <lineage>
        <taxon>Bacteria</taxon>
        <taxon>Pseudomonadati</taxon>
        <taxon>Pseudomonadota</taxon>
        <taxon>Betaproteobacteria</taxon>
        <taxon>Neisseriales</taxon>
        <taxon>Neisseriaceae</taxon>
        <taxon>Kingella</taxon>
    </lineage>
</organism>
<dbReference type="Pfam" id="PF13662">
    <property type="entry name" value="Toprim_4"/>
    <property type="match status" value="1"/>
</dbReference>
<dbReference type="Gene3D" id="1.10.8.420">
    <property type="entry name" value="RecR Domain 1"/>
    <property type="match status" value="1"/>
</dbReference>
<dbReference type="AlphaFoldDB" id="A0A238TCL0"/>
<keyword evidence="5 7" id="KW-0233">DNA recombination</keyword>
<dbReference type="HAMAP" id="MF_00017">
    <property type="entry name" value="RecR"/>
    <property type="match status" value="1"/>
</dbReference>
<comment type="function">
    <text evidence="7">May play a role in DNA repair. It seems to be involved in an RecBC-independent recombinational process of DNA repair. It may act with RecF and RecO.</text>
</comment>
<comment type="similarity">
    <text evidence="7">Belongs to the RecR family.</text>
</comment>
<dbReference type="GO" id="GO:0006281">
    <property type="term" value="P:DNA repair"/>
    <property type="evidence" value="ECO:0007669"/>
    <property type="project" value="UniProtKB-UniRule"/>
</dbReference>
<evidence type="ECO:0000256" key="4">
    <source>
        <dbReference type="ARBA" id="ARBA00022833"/>
    </source>
</evidence>
<evidence type="ECO:0000256" key="2">
    <source>
        <dbReference type="ARBA" id="ARBA00022763"/>
    </source>
</evidence>
<dbReference type="InterPro" id="IPR034137">
    <property type="entry name" value="TOPRIM_RecR"/>
</dbReference>
<evidence type="ECO:0000313" key="9">
    <source>
        <dbReference type="EMBL" id="SMQ13604.1"/>
    </source>
</evidence>